<feature type="compositionally biased region" description="Low complexity" evidence="1">
    <location>
        <begin position="46"/>
        <end position="64"/>
    </location>
</feature>
<reference evidence="2 3" key="1">
    <citation type="submission" date="2024-04" db="EMBL/GenBank/DDBJ databases">
        <authorList>
            <person name="Fracassetti M."/>
        </authorList>
    </citation>
    <scope>NUCLEOTIDE SEQUENCE [LARGE SCALE GENOMIC DNA]</scope>
</reference>
<feature type="region of interest" description="Disordered" evidence="1">
    <location>
        <begin position="38"/>
        <end position="65"/>
    </location>
</feature>
<name>A0AAV2F7B0_9ROSI</name>
<dbReference type="EMBL" id="OZ034819">
    <property type="protein sequence ID" value="CAL1394143.1"/>
    <property type="molecule type" value="Genomic_DNA"/>
</dbReference>
<evidence type="ECO:0000313" key="2">
    <source>
        <dbReference type="EMBL" id="CAL1394143.1"/>
    </source>
</evidence>
<dbReference type="AlphaFoldDB" id="A0AAV2F7B0"/>
<proteinExistence type="predicted"/>
<organism evidence="2 3">
    <name type="scientific">Linum trigynum</name>
    <dbReference type="NCBI Taxonomy" id="586398"/>
    <lineage>
        <taxon>Eukaryota</taxon>
        <taxon>Viridiplantae</taxon>
        <taxon>Streptophyta</taxon>
        <taxon>Embryophyta</taxon>
        <taxon>Tracheophyta</taxon>
        <taxon>Spermatophyta</taxon>
        <taxon>Magnoliopsida</taxon>
        <taxon>eudicotyledons</taxon>
        <taxon>Gunneridae</taxon>
        <taxon>Pentapetalae</taxon>
        <taxon>rosids</taxon>
        <taxon>fabids</taxon>
        <taxon>Malpighiales</taxon>
        <taxon>Linaceae</taxon>
        <taxon>Linum</taxon>
    </lineage>
</organism>
<dbReference type="Proteomes" id="UP001497516">
    <property type="component" value="Chromosome 6"/>
</dbReference>
<protein>
    <submittedName>
        <fullName evidence="2">Uncharacterized protein</fullName>
    </submittedName>
</protein>
<keyword evidence="3" id="KW-1185">Reference proteome</keyword>
<gene>
    <name evidence="2" type="ORF">LTRI10_LOCUS34664</name>
</gene>
<accession>A0AAV2F7B0</accession>
<sequence>MELNGPACFGHYWHPSQGRDGNNSKTSLLNQVALVVQRKKKPTVDAPHSASPPSSPHACFPSSSTTLLTQPVLRRRLMPASPRRPQRSSLSQSSIISSCLLPLIVHSEDSNDH</sequence>
<evidence type="ECO:0000256" key="1">
    <source>
        <dbReference type="SAM" id="MobiDB-lite"/>
    </source>
</evidence>
<evidence type="ECO:0000313" key="3">
    <source>
        <dbReference type="Proteomes" id="UP001497516"/>
    </source>
</evidence>
<feature type="region of interest" description="Disordered" evidence="1">
    <location>
        <begin position="1"/>
        <end position="26"/>
    </location>
</feature>